<dbReference type="GO" id="GO:0071949">
    <property type="term" value="F:FAD binding"/>
    <property type="evidence" value="ECO:0007669"/>
    <property type="project" value="InterPro"/>
</dbReference>
<accession>A0AAN6E7P4</accession>
<dbReference type="Proteomes" id="UP001203852">
    <property type="component" value="Unassembled WGS sequence"/>
</dbReference>
<keyword evidence="9" id="KW-1185">Reference proteome</keyword>
<dbReference type="EMBL" id="MU404350">
    <property type="protein sequence ID" value="KAI1618559.1"/>
    <property type="molecule type" value="Genomic_DNA"/>
</dbReference>
<evidence type="ECO:0000256" key="2">
    <source>
        <dbReference type="ARBA" id="ARBA00022630"/>
    </source>
</evidence>
<evidence type="ECO:0000256" key="6">
    <source>
        <dbReference type="SAM" id="MobiDB-lite"/>
    </source>
</evidence>
<evidence type="ECO:0000313" key="8">
    <source>
        <dbReference type="EMBL" id="KAI1618559.1"/>
    </source>
</evidence>
<dbReference type="PRINTS" id="PR00420">
    <property type="entry name" value="RNGMNOXGNASE"/>
</dbReference>
<evidence type="ECO:0000256" key="4">
    <source>
        <dbReference type="ARBA" id="ARBA00023002"/>
    </source>
</evidence>
<dbReference type="InterPro" id="IPR036188">
    <property type="entry name" value="FAD/NAD-bd_sf"/>
</dbReference>
<dbReference type="PANTHER" id="PTHR13789:SF306">
    <property type="entry name" value="HYDROXYLASE, PUTATIVE-RELATED"/>
    <property type="match status" value="1"/>
</dbReference>
<proteinExistence type="inferred from homology"/>
<dbReference type="Gene3D" id="3.50.50.60">
    <property type="entry name" value="FAD/NAD(P)-binding domain"/>
    <property type="match status" value="1"/>
</dbReference>
<evidence type="ECO:0000256" key="5">
    <source>
        <dbReference type="ARBA" id="ARBA00023033"/>
    </source>
</evidence>
<dbReference type="GO" id="GO:0004497">
    <property type="term" value="F:monooxygenase activity"/>
    <property type="evidence" value="ECO:0007669"/>
    <property type="project" value="UniProtKB-KW"/>
</dbReference>
<dbReference type="SUPFAM" id="SSF51905">
    <property type="entry name" value="FAD/NAD(P)-binding domain"/>
    <property type="match status" value="1"/>
</dbReference>
<comment type="similarity">
    <text evidence="1">Belongs to the paxM FAD-dependent monooxygenase family.</text>
</comment>
<reference evidence="8" key="1">
    <citation type="journal article" date="2022" name="bioRxiv">
        <title>Deciphering the potential niche of two novel black yeast fungi from a biological soil crust based on their genomes, phenotypes, and melanin regulation.</title>
        <authorList>
            <consortium name="DOE Joint Genome Institute"/>
            <person name="Carr E.C."/>
            <person name="Barton Q."/>
            <person name="Grambo S."/>
            <person name="Sullivan M."/>
            <person name="Renfro C.M."/>
            <person name="Kuo A."/>
            <person name="Pangilinan J."/>
            <person name="Lipzen A."/>
            <person name="Keymanesh K."/>
            <person name="Savage E."/>
            <person name="Barry K."/>
            <person name="Grigoriev I.V."/>
            <person name="Riekhof W.R."/>
            <person name="Harris S.S."/>
        </authorList>
    </citation>
    <scope>NUCLEOTIDE SEQUENCE</scope>
    <source>
        <strain evidence="8">JF 03-4F</strain>
    </source>
</reference>
<evidence type="ECO:0000313" key="9">
    <source>
        <dbReference type="Proteomes" id="UP001203852"/>
    </source>
</evidence>
<feature type="region of interest" description="Disordered" evidence="6">
    <location>
        <begin position="1"/>
        <end position="22"/>
    </location>
</feature>
<dbReference type="SUPFAM" id="SSF54373">
    <property type="entry name" value="FAD-linked reductases, C-terminal domain"/>
    <property type="match status" value="1"/>
</dbReference>
<dbReference type="InterPro" id="IPR002938">
    <property type="entry name" value="FAD-bd"/>
</dbReference>
<keyword evidence="2" id="KW-0285">Flavoprotein</keyword>
<feature type="domain" description="FAD-binding" evidence="7">
    <location>
        <begin position="75"/>
        <end position="427"/>
    </location>
</feature>
<dbReference type="Pfam" id="PF01494">
    <property type="entry name" value="FAD_binding_3"/>
    <property type="match status" value="1"/>
</dbReference>
<dbReference type="PANTHER" id="PTHR13789">
    <property type="entry name" value="MONOOXYGENASE"/>
    <property type="match status" value="1"/>
</dbReference>
<keyword evidence="4" id="KW-0560">Oxidoreductase</keyword>
<comment type="caution">
    <text evidence="8">The sequence shown here is derived from an EMBL/GenBank/DDBJ whole genome shotgun (WGS) entry which is preliminary data.</text>
</comment>
<evidence type="ECO:0000259" key="7">
    <source>
        <dbReference type="Pfam" id="PF01494"/>
    </source>
</evidence>
<evidence type="ECO:0000256" key="1">
    <source>
        <dbReference type="ARBA" id="ARBA00007992"/>
    </source>
</evidence>
<dbReference type="FunFam" id="3.50.50.60:FF:000115">
    <property type="entry name" value="Salicylate hydroxylase, putative"/>
    <property type="match status" value="1"/>
</dbReference>
<dbReference type="AlphaFoldDB" id="A0AAN6E7P4"/>
<dbReference type="InterPro" id="IPR050493">
    <property type="entry name" value="FAD-dep_Monooxygenase_BioMet"/>
</dbReference>
<organism evidence="8 9">
    <name type="scientific">Exophiala viscosa</name>
    <dbReference type="NCBI Taxonomy" id="2486360"/>
    <lineage>
        <taxon>Eukaryota</taxon>
        <taxon>Fungi</taxon>
        <taxon>Dikarya</taxon>
        <taxon>Ascomycota</taxon>
        <taxon>Pezizomycotina</taxon>
        <taxon>Eurotiomycetes</taxon>
        <taxon>Chaetothyriomycetidae</taxon>
        <taxon>Chaetothyriales</taxon>
        <taxon>Herpotrichiellaceae</taxon>
        <taxon>Exophiala</taxon>
    </lineage>
</organism>
<keyword evidence="5" id="KW-0503">Monooxygenase</keyword>
<sequence length="497" mass="54480">MTGGQKEHTNSEVLTNGHGKSGVAVPSLQDGFIDIPETASYPTGSLDFLAKLQKQEDKRASTSVDAEEPSKVKLNITIVGAGLGGLAAAIALTRKGHKVTIFEQAPELGEVGAGIQIPSNSSRLLIKWGLEPFLAGKIVKPHNIAFRRWENGKAIGLTKLIPQFERDFDAPYYVIHRAHFHDAMYRLALKLGIDVKINSRVNEYDEASGSITLGNGESYSADLVIASDGLKSVARQIVLGGVDQAPRRTGFAAYRATVDVEKMKAYPDTAEILAKPNLNLWVGDLRHVMTYTIAGGKAFNMVLSHPDRSDPSTWNSQSPDKILSGMREHFNGWDPTLRKIIDMIDSTMKWPLMSGSTLKKWISSSGRLLIMGDAAHAMVPYMSQGAAMAVEDAAALAEAIHLAKNKSDLPQALHVWETVRRERSGQMQEASLINGKLWHFADGPLQQARDEGMAPEVDGRDFVSSPNQWSDPTTQRWCYGYDAEAEIRKAFSRTSKL</sequence>
<feature type="compositionally biased region" description="Basic and acidic residues" evidence="6">
    <location>
        <begin position="1"/>
        <end position="10"/>
    </location>
</feature>
<gene>
    <name evidence="8" type="ORF">EDD36DRAFT_35434</name>
</gene>
<keyword evidence="3" id="KW-0274">FAD</keyword>
<name>A0AAN6E7P4_9EURO</name>
<evidence type="ECO:0000256" key="3">
    <source>
        <dbReference type="ARBA" id="ARBA00022827"/>
    </source>
</evidence>
<protein>
    <submittedName>
        <fullName evidence="8">Salicylate hydroxylase</fullName>
    </submittedName>
</protein>